<dbReference type="eggNOG" id="COG0251">
    <property type="taxonomic scope" value="Bacteria"/>
</dbReference>
<reference evidence="3" key="1">
    <citation type="submission" date="2010-11" db="EMBL/GenBank/DDBJ databases">
        <title>The complete genome of Mahella australiensis DSM 15567.</title>
        <authorList>
            <consortium name="US DOE Joint Genome Institute (JGI-PGF)"/>
            <person name="Lucas S."/>
            <person name="Copeland A."/>
            <person name="Lapidus A."/>
            <person name="Bruce D."/>
            <person name="Goodwin L."/>
            <person name="Pitluck S."/>
            <person name="Kyrpides N."/>
            <person name="Mavromatis K."/>
            <person name="Pagani I."/>
            <person name="Ivanova N."/>
            <person name="Teshima H."/>
            <person name="Brettin T."/>
            <person name="Detter J.C."/>
            <person name="Han C."/>
            <person name="Tapia R."/>
            <person name="Land M."/>
            <person name="Hauser L."/>
            <person name="Markowitz V."/>
            <person name="Cheng J.-F."/>
            <person name="Hugenholtz P."/>
            <person name="Woyke T."/>
            <person name="Wu D."/>
            <person name="Spring S."/>
            <person name="Pukall R."/>
            <person name="Steenblock K."/>
            <person name="Schneider S."/>
            <person name="Klenk H.-P."/>
            <person name="Eisen J.A."/>
        </authorList>
    </citation>
    <scope>NUCLEOTIDE SEQUENCE [LARGE SCALE GENOMIC DNA]</scope>
    <source>
        <strain evidence="3">DSM 15567 / CIP 107919 / 50-1 BON</strain>
    </source>
</reference>
<gene>
    <name evidence="2" type="ordered locus">Mahau_2306</name>
</gene>
<dbReference type="EMBL" id="CP002360">
    <property type="protein sequence ID" value="AEE97473.1"/>
    <property type="molecule type" value="Genomic_DNA"/>
</dbReference>
<dbReference type="HOGENOM" id="CLU_104845_0_1_9"/>
<dbReference type="Proteomes" id="UP000008457">
    <property type="component" value="Chromosome"/>
</dbReference>
<dbReference type="InterPro" id="IPR013813">
    <property type="entry name" value="Endoribo_LPSP/chorism_mut-like"/>
</dbReference>
<sequence>MPPLFLHIRVMLLSIIEERIKALGLELPQTTAPVGAYIPAIICGNMVFVSGQLPTVNSIAQYKGSVGDGISVDEGYQAARLAALNALAVLKSAVGDLDKVKRIVKITGYVRSAPGFEQQPKIVNGASELIVDIFEEAGRHARAAIGVSELPAGVPVEIELIAEI</sequence>
<dbReference type="STRING" id="697281.Mahau_2306"/>
<dbReference type="KEGG" id="mas:Mahau_2306"/>
<evidence type="ECO:0000313" key="3">
    <source>
        <dbReference type="Proteomes" id="UP000008457"/>
    </source>
</evidence>
<dbReference type="InterPro" id="IPR035959">
    <property type="entry name" value="RutC-like_sf"/>
</dbReference>
<proteinExistence type="predicted"/>
<dbReference type="SUPFAM" id="SSF55298">
    <property type="entry name" value="YjgF-like"/>
    <property type="match status" value="1"/>
</dbReference>
<dbReference type="AlphaFoldDB" id="F3ZVS9"/>
<evidence type="ECO:0000313" key="2">
    <source>
        <dbReference type="EMBL" id="AEE97473.1"/>
    </source>
</evidence>
<dbReference type="PANTHER" id="PTHR43760:SF1">
    <property type="entry name" value="ENDORIBONUCLEASE L-PSP_CHORISMATE MUTASE-LIKE DOMAIN-CONTAINING PROTEIN"/>
    <property type="match status" value="1"/>
</dbReference>
<protein>
    <submittedName>
        <fullName evidence="2">Endoribonuclease L-PSP</fullName>
    </submittedName>
</protein>
<name>F3ZVS9_MAHA5</name>
<accession>F3ZVS9</accession>
<dbReference type="Gene3D" id="3.30.1330.40">
    <property type="entry name" value="RutC-like"/>
    <property type="match status" value="1"/>
</dbReference>
<feature type="domain" description="Endoribonuclease L-PSP/chorismate mutase-like" evidence="1">
    <location>
        <begin position="17"/>
        <end position="151"/>
    </location>
</feature>
<reference evidence="2 3" key="2">
    <citation type="journal article" date="2011" name="Stand. Genomic Sci.">
        <title>Complete genome sequence of Mahella australiensis type strain (50-1 BON).</title>
        <authorList>
            <person name="Sikorski J."/>
            <person name="Teshima H."/>
            <person name="Nolan M."/>
            <person name="Lucas S."/>
            <person name="Hammon N."/>
            <person name="Deshpande S."/>
            <person name="Cheng J.F."/>
            <person name="Pitluck S."/>
            <person name="Liolios K."/>
            <person name="Pagani I."/>
            <person name="Ivanova N."/>
            <person name="Huntemann M."/>
            <person name="Mavromatis K."/>
            <person name="Ovchinikova G."/>
            <person name="Pati A."/>
            <person name="Tapia R."/>
            <person name="Han C."/>
            <person name="Goodwin L."/>
            <person name="Chen A."/>
            <person name="Palaniappan K."/>
            <person name="Land M."/>
            <person name="Hauser L."/>
            <person name="Ngatchou-Djao O.D."/>
            <person name="Rohde M."/>
            <person name="Pukall R."/>
            <person name="Spring S."/>
            <person name="Abt B."/>
            <person name="Goker M."/>
            <person name="Detter J.C."/>
            <person name="Woyke T."/>
            <person name="Bristow J."/>
            <person name="Markowitz V."/>
            <person name="Hugenholtz P."/>
            <person name="Eisen J.A."/>
            <person name="Kyrpides N.C."/>
            <person name="Klenk H.P."/>
            <person name="Lapidus A."/>
        </authorList>
    </citation>
    <scope>NUCLEOTIDE SEQUENCE [LARGE SCALE GENOMIC DNA]</scope>
    <source>
        <strain evidence="3">DSM 15567 / CIP 107919 / 50-1 BON</strain>
    </source>
</reference>
<organism evidence="2 3">
    <name type="scientific">Mahella australiensis (strain DSM 15567 / CIP 107919 / 50-1 BON)</name>
    <dbReference type="NCBI Taxonomy" id="697281"/>
    <lineage>
        <taxon>Bacteria</taxon>
        <taxon>Bacillati</taxon>
        <taxon>Bacillota</taxon>
        <taxon>Clostridia</taxon>
        <taxon>Thermoanaerobacterales</taxon>
        <taxon>Thermoanaerobacterales Family IV. Incertae Sedis</taxon>
        <taxon>Mahella</taxon>
    </lineage>
</organism>
<keyword evidence="3" id="KW-1185">Reference proteome</keyword>
<dbReference type="PANTHER" id="PTHR43760">
    <property type="entry name" value="ENDORIBONUCLEASE-RELATED"/>
    <property type="match status" value="1"/>
</dbReference>
<dbReference type="RefSeq" id="WP_013781899.1">
    <property type="nucleotide sequence ID" value="NC_015520.1"/>
</dbReference>
<dbReference type="Pfam" id="PF14588">
    <property type="entry name" value="YjgF_endoribonc"/>
    <property type="match status" value="1"/>
</dbReference>
<evidence type="ECO:0000259" key="1">
    <source>
        <dbReference type="Pfam" id="PF14588"/>
    </source>
</evidence>
<dbReference type="CDD" id="cd02199">
    <property type="entry name" value="YjgF_YER057c_UK114_like_1"/>
    <property type="match status" value="1"/>
</dbReference>